<accession>A0A0S2SMZ0</accession>
<sequence>MLPSPQESARQLLLVATRLLDQARAGQWQEVARLDAALARACTQLRRVPDLWQALEPTRNEVRRLHAEALTLCRGETQRLHREWQSMGEQREGIRAYEEVASQ</sequence>
<proteinExistence type="predicted"/>
<dbReference type="EMBL" id="CP013067">
    <property type="protein sequence ID" value="ALP43099.1"/>
    <property type="molecule type" value="Genomic_DNA"/>
</dbReference>
<organism evidence="1 2">
    <name type="scientific">Aeromonas schubertii</name>
    <dbReference type="NCBI Taxonomy" id="652"/>
    <lineage>
        <taxon>Bacteria</taxon>
        <taxon>Pseudomonadati</taxon>
        <taxon>Pseudomonadota</taxon>
        <taxon>Gammaproteobacteria</taxon>
        <taxon>Aeromonadales</taxon>
        <taxon>Aeromonadaceae</taxon>
        <taxon>Aeromonas</taxon>
    </lineage>
</organism>
<gene>
    <name evidence="1" type="ORF">WL1483_3680</name>
</gene>
<reference evidence="1 2" key="2">
    <citation type="journal article" date="2016" name="Genome Announc.">
        <title>Complete Genome Sequence of the Highly Virulent Aeromonas schubertii Strain WL1483, Isolated from Diseased Snakehead Fish (Channa argus) in China.</title>
        <authorList>
            <person name="Liu L."/>
            <person name="Li N."/>
            <person name="Zhang D."/>
            <person name="Fu X."/>
            <person name="Shi C."/>
            <person name="Lin Q."/>
            <person name="Hao G."/>
        </authorList>
    </citation>
    <scope>NUCLEOTIDE SEQUENCE [LARGE SCALE GENOMIC DNA]</scope>
    <source>
        <strain evidence="1 2">WL1483</strain>
    </source>
</reference>
<dbReference type="RefSeq" id="WP_060587362.1">
    <property type="nucleotide sequence ID" value="NZ_CP013067.1"/>
</dbReference>
<reference evidence="2" key="1">
    <citation type="submission" date="2015-10" db="EMBL/GenBank/DDBJ databases">
        <title>Complete Genome Sequence of Aeromonas schubertii strain WL1483.</title>
        <authorList>
            <person name="Liu L."/>
        </authorList>
    </citation>
    <scope>NUCLEOTIDE SEQUENCE [LARGE SCALE GENOMIC DNA]</scope>
    <source>
        <strain evidence="2">WL1483</strain>
    </source>
</reference>
<evidence type="ECO:0000313" key="2">
    <source>
        <dbReference type="Proteomes" id="UP000058114"/>
    </source>
</evidence>
<evidence type="ECO:0000313" key="1">
    <source>
        <dbReference type="EMBL" id="ALP43099.1"/>
    </source>
</evidence>
<name>A0A0S2SMZ0_9GAMM</name>
<dbReference type="AlphaFoldDB" id="A0A0S2SMZ0"/>
<protein>
    <submittedName>
        <fullName evidence="1">LafX</fullName>
    </submittedName>
</protein>
<dbReference type="Proteomes" id="UP000058114">
    <property type="component" value="Chromosome"/>
</dbReference>
<dbReference type="KEGG" id="asr:WL1483_3680"/>
<dbReference type="PATRIC" id="fig|652.5.peg.3655"/>